<reference evidence="2" key="1">
    <citation type="submission" date="2023-03" db="EMBL/GenBank/DDBJ databases">
        <title>Andean soil-derived lignocellulolytic bacterial consortium as a source of novel taxa and putative plastic-active enzymes.</title>
        <authorList>
            <person name="Diaz-Garcia L."/>
            <person name="Chuvochina M."/>
            <person name="Feuerriegel G."/>
            <person name="Bunk B."/>
            <person name="Sproer C."/>
            <person name="Streit W.R."/>
            <person name="Rodriguez L.M."/>
            <person name="Overmann J."/>
            <person name="Jimenez D.J."/>
        </authorList>
    </citation>
    <scope>NUCLEOTIDE SEQUENCE</scope>
    <source>
        <strain evidence="2">MAG 833</strain>
    </source>
</reference>
<feature type="chain" id="PRO_5042527703" description="Lipoprotein" evidence="1">
    <location>
        <begin position="19"/>
        <end position="165"/>
    </location>
</feature>
<sequence length="165" mass="17527">MRRRLGALALLAVLAVGACDQRHDDTQPRNDTKTSVFRHALSEDLSGEYRPVAPDSAGVVSLFIGQRSAFAAWEAGDRGASPLILTLATAEGEKTVLPIRYQITDDAVRMTGATGTGEVQLDARIDQGALATARRNLGDRTVVISGTVQIDGRRAPLALTAWSGD</sequence>
<evidence type="ECO:0008006" key="4">
    <source>
        <dbReference type="Google" id="ProtNLM"/>
    </source>
</evidence>
<evidence type="ECO:0000313" key="3">
    <source>
        <dbReference type="Proteomes" id="UP001213664"/>
    </source>
</evidence>
<gene>
    <name evidence="2" type="ORF">P0Y50_13575</name>
</gene>
<protein>
    <recommendedName>
        <fullName evidence="4">Lipoprotein</fullName>
    </recommendedName>
</protein>
<name>A0AAJ5X1X6_9CAUL</name>
<keyword evidence="1" id="KW-0732">Signal</keyword>
<dbReference type="Proteomes" id="UP001213664">
    <property type="component" value="Chromosome"/>
</dbReference>
<proteinExistence type="predicted"/>
<dbReference type="EMBL" id="CP119326">
    <property type="protein sequence ID" value="WEK39553.1"/>
    <property type="molecule type" value="Genomic_DNA"/>
</dbReference>
<accession>A0AAJ5X1X6</accession>
<dbReference type="AlphaFoldDB" id="A0AAJ5X1X6"/>
<feature type="signal peptide" evidence="1">
    <location>
        <begin position="1"/>
        <end position="18"/>
    </location>
</feature>
<organism evidence="2 3">
    <name type="scientific">Candidatus Brevundimonas colombiensis</name>
    <dbReference type="NCBI Taxonomy" id="3121376"/>
    <lineage>
        <taxon>Bacteria</taxon>
        <taxon>Pseudomonadati</taxon>
        <taxon>Pseudomonadota</taxon>
        <taxon>Alphaproteobacteria</taxon>
        <taxon>Caulobacterales</taxon>
        <taxon>Caulobacteraceae</taxon>
        <taxon>Brevundimonas</taxon>
    </lineage>
</organism>
<evidence type="ECO:0000256" key="1">
    <source>
        <dbReference type="SAM" id="SignalP"/>
    </source>
</evidence>
<evidence type="ECO:0000313" key="2">
    <source>
        <dbReference type="EMBL" id="WEK39553.1"/>
    </source>
</evidence>
<dbReference type="PROSITE" id="PS51257">
    <property type="entry name" value="PROKAR_LIPOPROTEIN"/>
    <property type="match status" value="1"/>
</dbReference>